<evidence type="ECO:0000313" key="5">
    <source>
        <dbReference type="EMBL" id="MFB9752235.1"/>
    </source>
</evidence>
<name>A0ABV5VV95_9BACL</name>
<dbReference type="InterPro" id="IPR000843">
    <property type="entry name" value="HTH_LacI"/>
</dbReference>
<organism evidence="5 6">
    <name type="scientific">Paenibacillus hodogayensis</name>
    <dbReference type="NCBI Taxonomy" id="279208"/>
    <lineage>
        <taxon>Bacteria</taxon>
        <taxon>Bacillati</taxon>
        <taxon>Bacillota</taxon>
        <taxon>Bacilli</taxon>
        <taxon>Bacillales</taxon>
        <taxon>Paenibacillaceae</taxon>
        <taxon>Paenibacillus</taxon>
    </lineage>
</organism>
<evidence type="ECO:0000256" key="2">
    <source>
        <dbReference type="ARBA" id="ARBA00023125"/>
    </source>
</evidence>
<keyword evidence="1" id="KW-0805">Transcription regulation</keyword>
<protein>
    <submittedName>
        <fullName evidence="5">LacI family DNA-binding transcriptional regulator</fullName>
    </submittedName>
</protein>
<evidence type="ECO:0000313" key="6">
    <source>
        <dbReference type="Proteomes" id="UP001589619"/>
    </source>
</evidence>
<dbReference type="SUPFAM" id="SSF53822">
    <property type="entry name" value="Periplasmic binding protein-like I"/>
    <property type="match status" value="1"/>
</dbReference>
<dbReference type="RefSeq" id="WP_344911098.1">
    <property type="nucleotide sequence ID" value="NZ_BAAAYO010000010.1"/>
</dbReference>
<dbReference type="InterPro" id="IPR010982">
    <property type="entry name" value="Lambda_DNA-bd_dom_sf"/>
</dbReference>
<evidence type="ECO:0000256" key="1">
    <source>
        <dbReference type="ARBA" id="ARBA00023015"/>
    </source>
</evidence>
<dbReference type="SUPFAM" id="SSF47413">
    <property type="entry name" value="lambda repressor-like DNA-binding domains"/>
    <property type="match status" value="1"/>
</dbReference>
<dbReference type="InterPro" id="IPR028082">
    <property type="entry name" value="Peripla_BP_I"/>
</dbReference>
<dbReference type="SMART" id="SM00354">
    <property type="entry name" value="HTH_LACI"/>
    <property type="match status" value="1"/>
</dbReference>
<dbReference type="PROSITE" id="PS00356">
    <property type="entry name" value="HTH_LACI_1"/>
    <property type="match status" value="1"/>
</dbReference>
<dbReference type="GO" id="GO:0003677">
    <property type="term" value="F:DNA binding"/>
    <property type="evidence" value="ECO:0007669"/>
    <property type="project" value="UniProtKB-KW"/>
</dbReference>
<feature type="domain" description="HTH lacI-type" evidence="4">
    <location>
        <begin position="5"/>
        <end position="60"/>
    </location>
</feature>
<evidence type="ECO:0000259" key="4">
    <source>
        <dbReference type="PROSITE" id="PS50932"/>
    </source>
</evidence>
<dbReference type="Pfam" id="PF13377">
    <property type="entry name" value="Peripla_BP_3"/>
    <property type="match status" value="1"/>
</dbReference>
<keyword evidence="6" id="KW-1185">Reference proteome</keyword>
<dbReference type="Gene3D" id="3.40.50.2300">
    <property type="match status" value="2"/>
</dbReference>
<dbReference type="Proteomes" id="UP001589619">
    <property type="component" value="Unassembled WGS sequence"/>
</dbReference>
<keyword evidence="2 5" id="KW-0238">DNA-binding</keyword>
<comment type="caution">
    <text evidence="5">The sequence shown here is derived from an EMBL/GenBank/DDBJ whole genome shotgun (WGS) entry which is preliminary data.</text>
</comment>
<keyword evidence="3" id="KW-0804">Transcription</keyword>
<dbReference type="PROSITE" id="PS50932">
    <property type="entry name" value="HTH_LACI_2"/>
    <property type="match status" value="1"/>
</dbReference>
<dbReference type="PANTHER" id="PTHR30146:SF109">
    <property type="entry name" value="HTH-TYPE TRANSCRIPTIONAL REGULATOR GALS"/>
    <property type="match status" value="1"/>
</dbReference>
<dbReference type="PANTHER" id="PTHR30146">
    <property type="entry name" value="LACI-RELATED TRANSCRIPTIONAL REPRESSOR"/>
    <property type="match status" value="1"/>
</dbReference>
<dbReference type="Gene3D" id="1.10.260.40">
    <property type="entry name" value="lambda repressor-like DNA-binding domains"/>
    <property type="match status" value="1"/>
</dbReference>
<sequence length="354" mass="38966">MKKSLTIHDIAKIADVSSATVSRVLSNSSYPVSPELRSKILRIAKEHNYVPNLLGKQLKTKTSMTIGVIIPTITNSFYSSVILGVEEIARKNNYQVLLCNSFQNPELEDKYIQGMFEKQVRGLIISSISSDKKQLKHFIDMGLNVVALDQKMDMPDVCEVDFDYNKGGYMATRHLIGKGHKHIAYVTAPLDRPSRLSIHNGYLTAMREAGLEPLVEEGGRESYSGTYEFENGKMLTRRLMNGGWRPSAIFACNDMTAFGVVGELAALGLKVPQDVSVMGFDGIDFGQMITPPLTTVLQPTYEMGRIACDMLLDMLLDGKKPNSGIMLLPELLERDSVAEPSVGPAAETAAGTMH</sequence>
<dbReference type="EMBL" id="JBHMAG010000009">
    <property type="protein sequence ID" value="MFB9752235.1"/>
    <property type="molecule type" value="Genomic_DNA"/>
</dbReference>
<dbReference type="CDD" id="cd06267">
    <property type="entry name" value="PBP1_LacI_sugar_binding-like"/>
    <property type="match status" value="1"/>
</dbReference>
<reference evidence="5 6" key="1">
    <citation type="submission" date="2024-09" db="EMBL/GenBank/DDBJ databases">
        <authorList>
            <person name="Sun Q."/>
            <person name="Mori K."/>
        </authorList>
    </citation>
    <scope>NUCLEOTIDE SEQUENCE [LARGE SCALE GENOMIC DNA]</scope>
    <source>
        <strain evidence="5 6">JCM 12520</strain>
    </source>
</reference>
<dbReference type="CDD" id="cd01392">
    <property type="entry name" value="HTH_LacI"/>
    <property type="match status" value="1"/>
</dbReference>
<evidence type="ECO:0000256" key="3">
    <source>
        <dbReference type="ARBA" id="ARBA00023163"/>
    </source>
</evidence>
<accession>A0ABV5VV95</accession>
<gene>
    <name evidence="5" type="ORF">ACFFNY_11770</name>
</gene>
<dbReference type="Pfam" id="PF00356">
    <property type="entry name" value="LacI"/>
    <property type="match status" value="1"/>
</dbReference>
<dbReference type="InterPro" id="IPR046335">
    <property type="entry name" value="LacI/GalR-like_sensor"/>
</dbReference>
<proteinExistence type="predicted"/>